<dbReference type="STRING" id="1890364.A0A2P6MR90"/>
<feature type="domain" description="COMM" evidence="2">
    <location>
        <begin position="8"/>
        <end position="76"/>
    </location>
</feature>
<reference evidence="3 4" key="1">
    <citation type="journal article" date="2018" name="Genome Biol. Evol.">
        <title>Multiple Roots of Fruiting Body Formation in Amoebozoa.</title>
        <authorList>
            <person name="Hillmann F."/>
            <person name="Forbes G."/>
            <person name="Novohradska S."/>
            <person name="Ferling I."/>
            <person name="Riege K."/>
            <person name="Groth M."/>
            <person name="Westermann M."/>
            <person name="Marz M."/>
            <person name="Spaller T."/>
            <person name="Winckler T."/>
            <person name="Schaap P."/>
            <person name="Glockner G."/>
        </authorList>
    </citation>
    <scope>NUCLEOTIDE SEQUENCE [LARGE SCALE GENOMIC DNA]</scope>
    <source>
        <strain evidence="3 4">Jena</strain>
    </source>
</reference>
<dbReference type="EMBL" id="MDYQ01000484">
    <property type="protein sequence ID" value="PRP74224.1"/>
    <property type="molecule type" value="Genomic_DNA"/>
</dbReference>
<name>A0A2P6MR90_9EUKA</name>
<proteinExistence type="predicted"/>
<dbReference type="Pfam" id="PF07258">
    <property type="entry name" value="COMM_domain"/>
    <property type="match status" value="1"/>
</dbReference>
<dbReference type="AlphaFoldDB" id="A0A2P6MR90"/>
<dbReference type="InParanoid" id="A0A2P6MR90"/>
<dbReference type="PROSITE" id="PS51269">
    <property type="entry name" value="COMM"/>
    <property type="match status" value="1"/>
</dbReference>
<evidence type="ECO:0000259" key="2">
    <source>
        <dbReference type="PROSITE" id="PS51269"/>
    </source>
</evidence>
<keyword evidence="4" id="KW-1185">Reference proteome</keyword>
<evidence type="ECO:0000313" key="3">
    <source>
        <dbReference type="EMBL" id="PRP74224.1"/>
    </source>
</evidence>
<organism evidence="3 4">
    <name type="scientific">Planoprotostelium fungivorum</name>
    <dbReference type="NCBI Taxonomy" id="1890364"/>
    <lineage>
        <taxon>Eukaryota</taxon>
        <taxon>Amoebozoa</taxon>
        <taxon>Evosea</taxon>
        <taxon>Variosea</taxon>
        <taxon>Cavosteliida</taxon>
        <taxon>Cavosteliaceae</taxon>
        <taxon>Planoprotostelium</taxon>
    </lineage>
</organism>
<accession>A0A2P6MR90</accession>
<gene>
    <name evidence="3" type="ORF">PROFUN_16350</name>
</gene>
<sequence>MDGVSVGKIESFKWRAGVAMQSSNCEVLHVPYVSVALTVSDGDNKKDTRTIEMSLSQFHEFARVFKEMHNLFVNSLQNIFPQHSAILGLREDHLRLMLIHLGVVMIVCMLNLKQVFGPHKRRWCIHLDILFDANLTKKREMRIFCLFPNYIKVMRQGSHN</sequence>
<dbReference type="OrthoDB" id="10251827at2759"/>
<comment type="function">
    <text evidence="1">Scaffold protein in the commander complex that is essential for endosomal recycling of transmembrane cargos; the commander complex is composed of the CCC subcomplex and the retriever subcomplex.</text>
</comment>
<dbReference type="Proteomes" id="UP000241769">
    <property type="component" value="Unassembled WGS sequence"/>
</dbReference>
<evidence type="ECO:0000313" key="4">
    <source>
        <dbReference type="Proteomes" id="UP000241769"/>
    </source>
</evidence>
<dbReference type="InterPro" id="IPR017920">
    <property type="entry name" value="COMM"/>
</dbReference>
<evidence type="ECO:0000256" key="1">
    <source>
        <dbReference type="ARBA" id="ARBA00093300"/>
    </source>
</evidence>
<protein>
    <submittedName>
        <fullName evidence="3">COMM domain-containing protein 6-like protein</fullName>
    </submittedName>
</protein>
<comment type="caution">
    <text evidence="3">The sequence shown here is derived from an EMBL/GenBank/DDBJ whole genome shotgun (WGS) entry which is preliminary data.</text>
</comment>